<organism evidence="1 2">
    <name type="scientific">Pseudomonas citronellolis</name>
    <dbReference type="NCBI Taxonomy" id="53408"/>
    <lineage>
        <taxon>Bacteria</taxon>
        <taxon>Pseudomonadati</taxon>
        <taxon>Pseudomonadota</taxon>
        <taxon>Gammaproteobacteria</taxon>
        <taxon>Pseudomonadales</taxon>
        <taxon>Pseudomonadaceae</taxon>
        <taxon>Pseudomonas</taxon>
    </lineage>
</organism>
<gene>
    <name evidence="1" type="ORF">SAMN05216577_14110</name>
</gene>
<accession>A0AAQ1KMQ6</accession>
<evidence type="ECO:0000313" key="2">
    <source>
        <dbReference type="Proteomes" id="UP000183385"/>
    </source>
</evidence>
<reference evidence="1 2" key="1">
    <citation type="submission" date="2016-10" db="EMBL/GenBank/DDBJ databases">
        <authorList>
            <person name="Varghese N."/>
            <person name="Submissions S."/>
        </authorList>
    </citation>
    <scope>NUCLEOTIDE SEQUENCE [LARGE SCALE GENOMIC DNA]</scope>
    <source>
        <strain evidence="1 2">LMG 18378</strain>
    </source>
</reference>
<dbReference type="EMBL" id="FOLS01000041">
    <property type="protein sequence ID" value="SFD84608.1"/>
    <property type="molecule type" value="Genomic_DNA"/>
</dbReference>
<protein>
    <submittedName>
        <fullName evidence="1">Uncharacterized protein</fullName>
    </submittedName>
</protein>
<dbReference type="RefSeq" id="WP_167858399.1">
    <property type="nucleotide sequence ID" value="NZ_FOLS01000041.1"/>
</dbReference>
<proteinExistence type="predicted"/>
<comment type="caution">
    <text evidence="1">The sequence shown here is derived from an EMBL/GenBank/DDBJ whole genome shotgun (WGS) entry which is preliminary data.</text>
</comment>
<keyword evidence="2" id="KW-1185">Reference proteome</keyword>
<name>A0AAQ1KMQ6_9PSED</name>
<evidence type="ECO:0000313" key="1">
    <source>
        <dbReference type="EMBL" id="SFD84608.1"/>
    </source>
</evidence>
<dbReference type="AlphaFoldDB" id="A0AAQ1KMQ6"/>
<dbReference type="Proteomes" id="UP000183385">
    <property type="component" value="Unassembled WGS sequence"/>
</dbReference>
<sequence>MDHTDNVIDLARYRTRRQARRMAELMWAMYASRAGFGATQWVQQQRDNGIREA</sequence>